<feature type="region of interest" description="Disordered" evidence="1">
    <location>
        <begin position="360"/>
        <end position="391"/>
    </location>
</feature>
<name>A0A6P3XHW8_DINQU</name>
<protein>
    <submittedName>
        <fullName evidence="4">Uncharacterized protein LOC106746096 isoform X1</fullName>
    </submittedName>
</protein>
<evidence type="ECO:0000313" key="3">
    <source>
        <dbReference type="Proteomes" id="UP000515204"/>
    </source>
</evidence>
<reference evidence="4" key="1">
    <citation type="submission" date="2025-08" db="UniProtKB">
        <authorList>
            <consortium name="RefSeq"/>
        </authorList>
    </citation>
    <scope>IDENTIFICATION</scope>
</reference>
<keyword evidence="2" id="KW-0812">Transmembrane</keyword>
<keyword evidence="3" id="KW-1185">Reference proteome</keyword>
<feature type="transmembrane region" description="Helical" evidence="2">
    <location>
        <begin position="6"/>
        <end position="26"/>
    </location>
</feature>
<feature type="compositionally biased region" description="Polar residues" evidence="1">
    <location>
        <begin position="368"/>
        <end position="384"/>
    </location>
</feature>
<feature type="transmembrane region" description="Helical" evidence="2">
    <location>
        <begin position="282"/>
        <end position="304"/>
    </location>
</feature>
<proteinExistence type="predicted"/>
<dbReference type="OrthoDB" id="47276at2759"/>
<keyword evidence="2" id="KW-1133">Transmembrane helix</keyword>
<keyword evidence="2" id="KW-0472">Membrane</keyword>
<dbReference type="AlphaFoldDB" id="A0A6P3XHW8"/>
<evidence type="ECO:0000256" key="2">
    <source>
        <dbReference type="SAM" id="Phobius"/>
    </source>
</evidence>
<accession>A0A6P3XHW8</accession>
<sequence length="391" mass="44220">MAHQLDNIYLLILLPSIIAHLCWCAHGNYQECKFPPNRDRKKKSREIFRVLLVASLKLLSLSLSLSISDVLESDKICHPLNRSHLHDIRNASAVIINSKYFFNRWVVNLDRYCKYTFRTAKGEGLFAVIHNMFFRRKNNGACLDYVRFKRSDGHQTSEFCGEVQLNSLTYSEFPVSLHDHIYSEFEPIHGRSSSGKLETEIFISKEEVPKGQTLDLKIVYTPYRECGTVDANEFRPVRYNSCIRKEYICDRIHNCWDTVCNDEVDCPPNTDVLSREDSTTEVTVGAVTTVILCFIIFVMCLWICKRSQKLCWSSDCAGPNVCSRPGSLPSDADGSASRAVPSAPMLEVAVSSPVADKDLPPSYDSLFPEQSNPARSACRVTTASHPLLTDE</sequence>
<dbReference type="GeneID" id="106746096"/>
<gene>
    <name evidence="4" type="primary">LOC106746096</name>
</gene>
<dbReference type="Proteomes" id="UP000515204">
    <property type="component" value="Unplaced"/>
</dbReference>
<evidence type="ECO:0000313" key="4">
    <source>
        <dbReference type="RefSeq" id="XP_014477792.1"/>
    </source>
</evidence>
<dbReference type="KEGG" id="dqu:106746096"/>
<evidence type="ECO:0000256" key="1">
    <source>
        <dbReference type="SAM" id="MobiDB-lite"/>
    </source>
</evidence>
<organism evidence="3 4">
    <name type="scientific">Dinoponera quadriceps</name>
    <name type="common">South American ant</name>
    <dbReference type="NCBI Taxonomy" id="609295"/>
    <lineage>
        <taxon>Eukaryota</taxon>
        <taxon>Metazoa</taxon>
        <taxon>Ecdysozoa</taxon>
        <taxon>Arthropoda</taxon>
        <taxon>Hexapoda</taxon>
        <taxon>Insecta</taxon>
        <taxon>Pterygota</taxon>
        <taxon>Neoptera</taxon>
        <taxon>Endopterygota</taxon>
        <taxon>Hymenoptera</taxon>
        <taxon>Apocrita</taxon>
        <taxon>Aculeata</taxon>
        <taxon>Formicoidea</taxon>
        <taxon>Formicidae</taxon>
        <taxon>Ponerinae</taxon>
        <taxon>Ponerini</taxon>
        <taxon>Dinoponera</taxon>
    </lineage>
</organism>
<dbReference type="RefSeq" id="XP_014477792.1">
    <property type="nucleotide sequence ID" value="XM_014622306.1"/>
</dbReference>